<comment type="subcellular location">
    <subcellularLocation>
        <location evidence="1">Membrane</location>
        <topology evidence="1">Single-pass membrane protein</topology>
    </subcellularLocation>
</comment>
<feature type="compositionally biased region" description="Basic and acidic residues" evidence="5">
    <location>
        <begin position="144"/>
        <end position="154"/>
    </location>
</feature>
<evidence type="ECO:0000256" key="4">
    <source>
        <dbReference type="ARBA" id="ARBA00023136"/>
    </source>
</evidence>
<dbReference type="InterPro" id="IPR037682">
    <property type="entry name" value="TonB_C"/>
</dbReference>
<dbReference type="AlphaFoldDB" id="A0A3S8U2E7"/>
<dbReference type="GO" id="GO:0016020">
    <property type="term" value="C:membrane"/>
    <property type="evidence" value="ECO:0007669"/>
    <property type="project" value="UniProtKB-SubCell"/>
</dbReference>
<dbReference type="Proteomes" id="UP000282002">
    <property type="component" value="Chromosome"/>
</dbReference>
<evidence type="ECO:0000256" key="3">
    <source>
        <dbReference type="ARBA" id="ARBA00022989"/>
    </source>
</evidence>
<dbReference type="Pfam" id="PF13103">
    <property type="entry name" value="TonB_2"/>
    <property type="match status" value="1"/>
</dbReference>
<feature type="domain" description="TonB C-terminal" evidence="7">
    <location>
        <begin position="181"/>
        <end position="267"/>
    </location>
</feature>
<organism evidence="8 9">
    <name type="scientific">Tabrizicola piscis</name>
    <dbReference type="NCBI Taxonomy" id="2494374"/>
    <lineage>
        <taxon>Bacteria</taxon>
        <taxon>Pseudomonadati</taxon>
        <taxon>Pseudomonadota</taxon>
        <taxon>Alphaproteobacteria</taxon>
        <taxon>Rhodobacterales</taxon>
        <taxon>Paracoccaceae</taxon>
        <taxon>Tabrizicola</taxon>
    </lineage>
</organism>
<evidence type="ECO:0000256" key="6">
    <source>
        <dbReference type="SAM" id="SignalP"/>
    </source>
</evidence>
<keyword evidence="6" id="KW-0732">Signal</keyword>
<evidence type="ECO:0000256" key="2">
    <source>
        <dbReference type="ARBA" id="ARBA00022692"/>
    </source>
</evidence>
<evidence type="ECO:0000313" key="8">
    <source>
        <dbReference type="EMBL" id="AZL57745.1"/>
    </source>
</evidence>
<keyword evidence="3" id="KW-1133">Transmembrane helix</keyword>
<feature type="region of interest" description="Disordered" evidence="5">
    <location>
        <begin position="107"/>
        <end position="181"/>
    </location>
</feature>
<dbReference type="OrthoDB" id="7930032at2"/>
<protein>
    <submittedName>
        <fullName evidence="8">TonB family protein</fullName>
    </submittedName>
</protein>
<keyword evidence="2" id="KW-0812">Transmembrane</keyword>
<evidence type="ECO:0000313" key="9">
    <source>
        <dbReference type="Proteomes" id="UP000282002"/>
    </source>
</evidence>
<dbReference type="PROSITE" id="PS52015">
    <property type="entry name" value="TONB_CTD"/>
    <property type="match status" value="1"/>
</dbReference>
<proteinExistence type="predicted"/>
<keyword evidence="4" id="KW-0472">Membrane</keyword>
<sequence length="267" mass="26717">MIAPRGRRLAGWALAGAGAVALLAGAAALALAADRPPPVLILDLGQLPPTAPSIAAVAEAAPTVVNAPPLPETPEDVIEKTALPAPIVPPETAAAAAVSLPAPDVAVSTDIALPPPPDAPEPASTRPRPRPERLADGAAEEAEPFEKQPVREKTATTVKANAGTAGANATSPATKAKTGGTMSPAAYAKAVLKKVHATRKKPGAGRGTVVIGFTLAPDGALVSAKVLQGSGSESLDQTALDHIRRSAPFPAAPEGAGRSFSFEFVGR</sequence>
<dbReference type="InterPro" id="IPR006260">
    <property type="entry name" value="TonB/TolA_C"/>
</dbReference>
<accession>A0A3S8U2E7</accession>
<dbReference type="NCBIfam" id="TIGR01352">
    <property type="entry name" value="tonB_Cterm"/>
    <property type="match status" value="1"/>
</dbReference>
<feature type="compositionally biased region" description="Low complexity" evidence="5">
    <location>
        <begin position="155"/>
        <end position="174"/>
    </location>
</feature>
<dbReference type="EMBL" id="CP034328">
    <property type="protein sequence ID" value="AZL57745.1"/>
    <property type="molecule type" value="Genomic_DNA"/>
</dbReference>
<feature type="signal peptide" evidence="6">
    <location>
        <begin position="1"/>
        <end position="32"/>
    </location>
</feature>
<dbReference type="KEGG" id="taw:EI545_02125"/>
<name>A0A3S8U2E7_9RHOB</name>
<evidence type="ECO:0000256" key="5">
    <source>
        <dbReference type="SAM" id="MobiDB-lite"/>
    </source>
</evidence>
<dbReference type="Gene3D" id="3.30.1150.10">
    <property type="match status" value="1"/>
</dbReference>
<reference evidence="8 9" key="1">
    <citation type="submission" date="2018-12" db="EMBL/GenBank/DDBJ databases">
        <title>Complete genome sequencing of Tabrizicola sp. K13M18.</title>
        <authorList>
            <person name="Bae J.-W."/>
        </authorList>
    </citation>
    <scope>NUCLEOTIDE SEQUENCE [LARGE SCALE GENOMIC DNA]</scope>
    <source>
        <strain evidence="8 9">K13M18</strain>
    </source>
</reference>
<gene>
    <name evidence="8" type="ORF">EI545_02125</name>
</gene>
<evidence type="ECO:0000256" key="1">
    <source>
        <dbReference type="ARBA" id="ARBA00004167"/>
    </source>
</evidence>
<dbReference type="SUPFAM" id="SSF74653">
    <property type="entry name" value="TolA/TonB C-terminal domain"/>
    <property type="match status" value="1"/>
</dbReference>
<dbReference type="GO" id="GO:0055085">
    <property type="term" value="P:transmembrane transport"/>
    <property type="evidence" value="ECO:0007669"/>
    <property type="project" value="InterPro"/>
</dbReference>
<evidence type="ECO:0000259" key="7">
    <source>
        <dbReference type="PROSITE" id="PS52015"/>
    </source>
</evidence>
<keyword evidence="9" id="KW-1185">Reference proteome</keyword>
<dbReference type="RefSeq" id="WP_125323946.1">
    <property type="nucleotide sequence ID" value="NZ_CP034328.1"/>
</dbReference>
<feature type="chain" id="PRO_5019452693" evidence="6">
    <location>
        <begin position="33"/>
        <end position="267"/>
    </location>
</feature>